<dbReference type="Gene3D" id="1.10.3720.10">
    <property type="entry name" value="MetI-like"/>
    <property type="match status" value="1"/>
</dbReference>
<feature type="domain" description="ABC transmembrane type-1" evidence="9">
    <location>
        <begin position="70"/>
        <end position="259"/>
    </location>
</feature>
<comment type="similarity">
    <text evidence="8">Belongs to the binding-protein-dependent transport system permease family.</text>
</comment>
<evidence type="ECO:0000259" key="9">
    <source>
        <dbReference type="PROSITE" id="PS50928"/>
    </source>
</evidence>
<evidence type="ECO:0000256" key="3">
    <source>
        <dbReference type="ARBA" id="ARBA00022475"/>
    </source>
</evidence>
<evidence type="ECO:0000256" key="5">
    <source>
        <dbReference type="ARBA" id="ARBA00022692"/>
    </source>
</evidence>
<keyword evidence="4" id="KW-0997">Cell inner membrane</keyword>
<dbReference type="Pfam" id="PF00528">
    <property type="entry name" value="BPD_transp_1"/>
    <property type="match status" value="1"/>
</dbReference>
<keyword evidence="6 8" id="KW-1133">Transmembrane helix</keyword>
<sequence length="271" mass="29722">MSAQPIPISHWRRAWLYVLVAAVLLFLIVPMLIVVPMSFSGSEYLEFPPREWSLRWYASYFNSPEWMASTRVSFAAAVLTALIATPLGVAAAYALNAVRLRLTPVLQVILLLPQMVPVILIGIGIFYIYIQLQLVNTLFGIVLAHTLLAVPFVVVTVMSGLRSYDMTQEKVARSLGAPRWKAFMLVTLPQIKLSVISGALFAFITSLDEVVIGLFIAGGDNTVLTRRMFQSLRDQIDPTIAAISSLLIILSAVVLASVAVMSGGKKQRSEA</sequence>
<evidence type="ECO:0000256" key="8">
    <source>
        <dbReference type="RuleBase" id="RU363032"/>
    </source>
</evidence>
<dbReference type="PANTHER" id="PTHR43357:SF4">
    <property type="entry name" value="INNER MEMBRANE ABC TRANSPORTER PERMEASE PROTEIN YDCV"/>
    <property type="match status" value="1"/>
</dbReference>
<dbReference type="PROSITE" id="PS50928">
    <property type="entry name" value="ABC_TM1"/>
    <property type="match status" value="1"/>
</dbReference>
<feature type="transmembrane region" description="Helical" evidence="8">
    <location>
        <begin position="182"/>
        <end position="204"/>
    </location>
</feature>
<protein>
    <submittedName>
        <fullName evidence="10">ABC transporter permease</fullName>
    </submittedName>
</protein>
<dbReference type="InterPro" id="IPR035906">
    <property type="entry name" value="MetI-like_sf"/>
</dbReference>
<evidence type="ECO:0000256" key="1">
    <source>
        <dbReference type="ARBA" id="ARBA00004429"/>
    </source>
</evidence>
<dbReference type="CDD" id="cd06261">
    <property type="entry name" value="TM_PBP2"/>
    <property type="match status" value="1"/>
</dbReference>
<comment type="caution">
    <text evidence="10">The sequence shown here is derived from an EMBL/GenBank/DDBJ whole genome shotgun (WGS) entry which is preliminary data.</text>
</comment>
<name>A0A512DPC0_9PROT</name>
<feature type="transmembrane region" description="Helical" evidence="8">
    <location>
        <begin position="14"/>
        <end position="39"/>
    </location>
</feature>
<reference evidence="10 11" key="1">
    <citation type="submission" date="2019-07" db="EMBL/GenBank/DDBJ databases">
        <title>Whole genome shotgun sequence of Skermanella aerolata NBRC 106429.</title>
        <authorList>
            <person name="Hosoyama A."/>
            <person name="Uohara A."/>
            <person name="Ohji S."/>
            <person name="Ichikawa N."/>
        </authorList>
    </citation>
    <scope>NUCLEOTIDE SEQUENCE [LARGE SCALE GENOMIC DNA]</scope>
    <source>
        <strain evidence="10 11">NBRC 106429</strain>
    </source>
</reference>
<dbReference type="SUPFAM" id="SSF161098">
    <property type="entry name" value="MetI-like"/>
    <property type="match status" value="1"/>
</dbReference>
<evidence type="ECO:0000313" key="11">
    <source>
        <dbReference type="Proteomes" id="UP000321523"/>
    </source>
</evidence>
<keyword evidence="7 8" id="KW-0472">Membrane</keyword>
<dbReference type="GO" id="GO:0055085">
    <property type="term" value="P:transmembrane transport"/>
    <property type="evidence" value="ECO:0007669"/>
    <property type="project" value="InterPro"/>
</dbReference>
<evidence type="ECO:0000256" key="4">
    <source>
        <dbReference type="ARBA" id="ARBA00022519"/>
    </source>
</evidence>
<proteinExistence type="inferred from homology"/>
<dbReference type="RefSeq" id="WP_044430805.1">
    <property type="nucleotide sequence ID" value="NZ_BJYZ01000008.1"/>
</dbReference>
<evidence type="ECO:0000256" key="2">
    <source>
        <dbReference type="ARBA" id="ARBA00022448"/>
    </source>
</evidence>
<feature type="transmembrane region" description="Helical" evidence="8">
    <location>
        <begin position="108"/>
        <end position="132"/>
    </location>
</feature>
<dbReference type="InterPro" id="IPR000515">
    <property type="entry name" value="MetI-like"/>
</dbReference>
<evidence type="ECO:0000313" key="10">
    <source>
        <dbReference type="EMBL" id="GEO37980.1"/>
    </source>
</evidence>
<evidence type="ECO:0000256" key="6">
    <source>
        <dbReference type="ARBA" id="ARBA00022989"/>
    </source>
</evidence>
<keyword evidence="2 8" id="KW-0813">Transport</keyword>
<organism evidence="10 11">
    <name type="scientific">Skermanella aerolata</name>
    <dbReference type="NCBI Taxonomy" id="393310"/>
    <lineage>
        <taxon>Bacteria</taxon>
        <taxon>Pseudomonadati</taxon>
        <taxon>Pseudomonadota</taxon>
        <taxon>Alphaproteobacteria</taxon>
        <taxon>Rhodospirillales</taxon>
        <taxon>Azospirillaceae</taxon>
        <taxon>Skermanella</taxon>
    </lineage>
</organism>
<dbReference type="PANTHER" id="PTHR43357">
    <property type="entry name" value="INNER MEMBRANE ABC TRANSPORTER PERMEASE PROTEIN YDCV"/>
    <property type="match status" value="1"/>
</dbReference>
<evidence type="ECO:0000256" key="7">
    <source>
        <dbReference type="ARBA" id="ARBA00023136"/>
    </source>
</evidence>
<keyword evidence="5 8" id="KW-0812">Transmembrane</keyword>
<dbReference type="OrthoDB" id="9782004at2"/>
<comment type="subcellular location">
    <subcellularLocation>
        <location evidence="1">Cell inner membrane</location>
        <topology evidence="1">Multi-pass membrane protein</topology>
    </subcellularLocation>
    <subcellularLocation>
        <location evidence="8">Cell membrane</location>
        <topology evidence="8">Multi-pass membrane protein</topology>
    </subcellularLocation>
</comment>
<dbReference type="EMBL" id="BJYZ01000008">
    <property type="protein sequence ID" value="GEO37980.1"/>
    <property type="molecule type" value="Genomic_DNA"/>
</dbReference>
<keyword evidence="3" id="KW-1003">Cell membrane</keyword>
<dbReference type="Proteomes" id="UP000321523">
    <property type="component" value="Unassembled WGS sequence"/>
</dbReference>
<accession>A0A512DPC0</accession>
<dbReference type="GO" id="GO:0005886">
    <property type="term" value="C:plasma membrane"/>
    <property type="evidence" value="ECO:0007669"/>
    <property type="project" value="UniProtKB-SubCell"/>
</dbReference>
<feature type="transmembrane region" description="Helical" evidence="8">
    <location>
        <begin position="240"/>
        <end position="261"/>
    </location>
</feature>
<keyword evidence="11" id="KW-1185">Reference proteome</keyword>
<gene>
    <name evidence="10" type="ORF">SAE02_21280</name>
</gene>
<feature type="transmembrane region" description="Helical" evidence="8">
    <location>
        <begin position="72"/>
        <end position="96"/>
    </location>
</feature>
<dbReference type="AlphaFoldDB" id="A0A512DPC0"/>
<feature type="transmembrane region" description="Helical" evidence="8">
    <location>
        <begin position="138"/>
        <end position="161"/>
    </location>
</feature>